<dbReference type="InterPro" id="IPR050496">
    <property type="entry name" value="SNF2_RAD54_helicase_repair"/>
</dbReference>
<accession>A0A9Q0N0V7</accession>
<dbReference type="SMART" id="SM00487">
    <property type="entry name" value="DEXDc"/>
    <property type="match status" value="1"/>
</dbReference>
<dbReference type="PROSITE" id="PS51194">
    <property type="entry name" value="HELICASE_CTER"/>
    <property type="match status" value="1"/>
</dbReference>
<dbReference type="Pfam" id="PF00271">
    <property type="entry name" value="Helicase_C"/>
    <property type="match status" value="1"/>
</dbReference>
<dbReference type="GO" id="GO:0000724">
    <property type="term" value="P:double-strand break repair via homologous recombination"/>
    <property type="evidence" value="ECO:0007669"/>
    <property type="project" value="TreeGrafter"/>
</dbReference>
<dbReference type="AlphaFoldDB" id="A0A9Q0N0V7"/>
<dbReference type="GO" id="GO:0016787">
    <property type="term" value="F:hydrolase activity"/>
    <property type="evidence" value="ECO:0007669"/>
    <property type="project" value="UniProtKB-KW"/>
</dbReference>
<comment type="subunit">
    <text evidence="1">Interacts (via N-terminus) with spn-A/Rad51.</text>
</comment>
<evidence type="ECO:0000256" key="7">
    <source>
        <dbReference type="ARBA" id="ARBA00023306"/>
    </source>
</evidence>
<dbReference type="Proteomes" id="UP001151699">
    <property type="component" value="Chromosome B"/>
</dbReference>
<proteinExistence type="predicted"/>
<dbReference type="InterPro" id="IPR038718">
    <property type="entry name" value="SNF2-like_sf"/>
</dbReference>
<reference evidence="13" key="1">
    <citation type="submission" date="2022-07" db="EMBL/GenBank/DDBJ databases">
        <authorList>
            <person name="Trinca V."/>
            <person name="Uliana J.V.C."/>
            <person name="Torres T.T."/>
            <person name="Ward R.J."/>
            <person name="Monesi N."/>
        </authorList>
    </citation>
    <scope>NUCLEOTIDE SEQUENCE</scope>
    <source>
        <strain evidence="13">HSMRA1968</strain>
        <tissue evidence="13">Whole embryos</tissue>
    </source>
</reference>
<gene>
    <name evidence="13" type="primary">RAD54B</name>
    <name evidence="13" type="ORF">Bhyg_06510</name>
</gene>
<evidence type="ECO:0000256" key="2">
    <source>
        <dbReference type="ARBA" id="ARBA00015341"/>
    </source>
</evidence>
<evidence type="ECO:0000256" key="10">
    <source>
        <dbReference type="SAM" id="MobiDB-lite"/>
    </source>
</evidence>
<dbReference type="GO" id="GO:0005634">
    <property type="term" value="C:nucleus"/>
    <property type="evidence" value="ECO:0007669"/>
    <property type="project" value="TreeGrafter"/>
</dbReference>
<dbReference type="InterPro" id="IPR027417">
    <property type="entry name" value="P-loop_NTPase"/>
</dbReference>
<feature type="domain" description="Helicase ATP-binding" evidence="11">
    <location>
        <begin position="231"/>
        <end position="397"/>
    </location>
</feature>
<dbReference type="OrthoDB" id="413460at2759"/>
<evidence type="ECO:0000256" key="8">
    <source>
        <dbReference type="ARBA" id="ARBA00024776"/>
    </source>
</evidence>
<dbReference type="CDD" id="cd18004">
    <property type="entry name" value="DEXHc_RAD54"/>
    <property type="match status" value="1"/>
</dbReference>
<dbReference type="Pfam" id="PF00176">
    <property type="entry name" value="SNF2-rel_dom"/>
    <property type="match status" value="1"/>
</dbReference>
<feature type="region of interest" description="Disordered" evidence="10">
    <location>
        <begin position="1"/>
        <end position="41"/>
    </location>
</feature>
<keyword evidence="6" id="KW-0469">Meiosis</keyword>
<keyword evidence="7" id="KW-0131">Cell cycle</keyword>
<evidence type="ECO:0000256" key="5">
    <source>
        <dbReference type="ARBA" id="ARBA00022801"/>
    </source>
</evidence>
<keyword evidence="14" id="KW-1185">Reference proteome</keyword>
<feature type="domain" description="Helicase C-terminal" evidence="12">
    <location>
        <begin position="542"/>
        <end position="699"/>
    </location>
</feature>
<keyword evidence="5" id="KW-0378">Hydrolase</keyword>
<evidence type="ECO:0000313" key="13">
    <source>
        <dbReference type="EMBL" id="KAJ6641570.1"/>
    </source>
</evidence>
<dbReference type="GO" id="GO:0007131">
    <property type="term" value="P:reciprocal meiotic recombination"/>
    <property type="evidence" value="ECO:0007669"/>
    <property type="project" value="TreeGrafter"/>
</dbReference>
<dbReference type="InterPro" id="IPR014001">
    <property type="entry name" value="Helicase_ATP-bd"/>
</dbReference>
<dbReference type="CDD" id="cd18793">
    <property type="entry name" value="SF2_C_SNF"/>
    <property type="match status" value="1"/>
</dbReference>
<comment type="caution">
    <text evidence="13">The sequence shown here is derived from an EMBL/GenBank/DDBJ whole genome shotgun (WGS) entry which is preliminary data.</text>
</comment>
<dbReference type="Gene3D" id="1.20.120.850">
    <property type="entry name" value="SWI2/SNF2 ATPases, N-terminal domain"/>
    <property type="match status" value="1"/>
</dbReference>
<sequence length="795" mass="90349">MRKSAAPSLRTFGSKSVSVSERLAGPATKTTDENSSIIPSEYSDNSTAKLVYNVVWGKRSTKKHKTFEGDGTLTISSKTATLRNSDGSYLGSSTIKPEEIEIGCRLTIGSNELEIIEQTTGVQLPKRKTDDSEERQESESRKRKANPASFQPYLVLSHSVRKNSASKMNFGLEKQNDFEPLIMPEPPEEHQSKFNPTNRSIKEVNIIPCCARALRPHQREGVQFLYECLMGFRSPERFGCILADEMGLGKTLQCITVCYTLLKQGPYGLNVANRILILAPSSLVDNWCKEISKWLGQLRAFTFQIDSKHKIQDFINAKHIPFLLISYEMFAKHFDELKNVHFDVMICDEGHRLKNQSVKISTLLNQIDCARRVILTGTPIQNDLQEFYALIDFVNPNILGTYSEYKKTYETPILASQQPHASEWVIELGEERAEELNQLTSGFILRRTHDVITKYLPKKQEFVVFCKQTDLQRELIQRTLELYENNDDPANGLQIITSLKKICNHPALINTGNQNDALTEQIRQLVPSWQDMGPFDSGKLCVLDDLLHEMHKRQEKLVLISYHTKTLNVLQEWLNYLNFTNCRLDGTTPTNARNSIVEDFNNPDKDFFIFLLSAKAGGVGLNLIGASRLVLFDNDWNPASDLQAMSRIWRDGQKKEVFIYRFILAGSIEEKIFQRQLSKVALTGCIVDQSSKKEKLKLSNEELKDLFSTQQSNDECATHELLNCQCNGDGLNVQEASETGVQSTSEPSKSLQMDQLSSWQHYKYPIDSNLLAEMCMPNATENIVFIFRNQNDVEM</sequence>
<dbReference type="FunFam" id="3.40.50.10810:FF:000020">
    <property type="entry name" value="DNA repair and recombination protein RAD54B"/>
    <property type="match status" value="1"/>
</dbReference>
<keyword evidence="4" id="KW-0498">Mitosis</keyword>
<dbReference type="Gene3D" id="3.40.50.10810">
    <property type="entry name" value="Tandem AAA-ATPase domain"/>
    <property type="match status" value="1"/>
</dbReference>
<dbReference type="SUPFAM" id="SSF52540">
    <property type="entry name" value="P-loop containing nucleoside triphosphate hydrolases"/>
    <property type="match status" value="2"/>
</dbReference>
<evidence type="ECO:0000259" key="11">
    <source>
        <dbReference type="PROSITE" id="PS51192"/>
    </source>
</evidence>
<evidence type="ECO:0000256" key="4">
    <source>
        <dbReference type="ARBA" id="ARBA00022776"/>
    </source>
</evidence>
<dbReference type="InterPro" id="IPR000330">
    <property type="entry name" value="SNF2_N"/>
</dbReference>
<dbReference type="PROSITE" id="PS51192">
    <property type="entry name" value="HELICASE_ATP_BIND_1"/>
    <property type="match status" value="1"/>
</dbReference>
<evidence type="ECO:0000256" key="1">
    <source>
        <dbReference type="ARBA" id="ARBA00011467"/>
    </source>
</evidence>
<name>A0A9Q0N0V7_9DIPT</name>
<evidence type="ECO:0000256" key="6">
    <source>
        <dbReference type="ARBA" id="ARBA00023254"/>
    </source>
</evidence>
<dbReference type="InterPro" id="IPR049730">
    <property type="entry name" value="SNF2/RAD54-like_C"/>
</dbReference>
<comment type="function">
    <text evidence="8">Involved in mitotic DNA repair and meiotic recombination. Functions in the recombinational DNA repair pathway. Essential for interhomolog gene conversion (GC), but may have a less important role in intersister GC than spn-A/Rad51. In the presence of DNA, spn-A/Rad51 enhances the ATPase activity of okr/Rad54.</text>
</comment>
<dbReference type="GO" id="GO:0051301">
    <property type="term" value="P:cell division"/>
    <property type="evidence" value="ECO:0007669"/>
    <property type="project" value="UniProtKB-KW"/>
</dbReference>
<dbReference type="PANTHER" id="PTHR45629:SF7">
    <property type="entry name" value="DNA EXCISION REPAIR PROTEIN ERCC-6-RELATED"/>
    <property type="match status" value="1"/>
</dbReference>
<feature type="compositionally biased region" description="Basic and acidic residues" evidence="10">
    <location>
        <begin position="127"/>
        <end position="140"/>
    </location>
</feature>
<feature type="region of interest" description="Disordered" evidence="10">
    <location>
        <begin position="119"/>
        <end position="147"/>
    </location>
</feature>
<dbReference type="PANTHER" id="PTHR45629">
    <property type="entry name" value="SNF2/RAD54 FAMILY MEMBER"/>
    <property type="match status" value="1"/>
</dbReference>
<evidence type="ECO:0000256" key="3">
    <source>
        <dbReference type="ARBA" id="ARBA00022618"/>
    </source>
</evidence>
<organism evidence="13 14">
    <name type="scientific">Pseudolycoriella hygida</name>
    <dbReference type="NCBI Taxonomy" id="35572"/>
    <lineage>
        <taxon>Eukaryota</taxon>
        <taxon>Metazoa</taxon>
        <taxon>Ecdysozoa</taxon>
        <taxon>Arthropoda</taxon>
        <taxon>Hexapoda</taxon>
        <taxon>Insecta</taxon>
        <taxon>Pterygota</taxon>
        <taxon>Neoptera</taxon>
        <taxon>Endopterygota</taxon>
        <taxon>Diptera</taxon>
        <taxon>Nematocera</taxon>
        <taxon>Sciaroidea</taxon>
        <taxon>Sciaridae</taxon>
        <taxon>Pseudolycoriella</taxon>
    </lineage>
</organism>
<dbReference type="GO" id="GO:0005524">
    <property type="term" value="F:ATP binding"/>
    <property type="evidence" value="ECO:0007669"/>
    <property type="project" value="InterPro"/>
</dbReference>
<dbReference type="SMART" id="SM00490">
    <property type="entry name" value="HELICc"/>
    <property type="match status" value="1"/>
</dbReference>
<evidence type="ECO:0000313" key="14">
    <source>
        <dbReference type="Proteomes" id="UP001151699"/>
    </source>
</evidence>
<dbReference type="InterPro" id="IPR001650">
    <property type="entry name" value="Helicase_C-like"/>
</dbReference>
<protein>
    <recommendedName>
        <fullName evidence="2">DNA repair and recombination protein RAD54-like</fullName>
    </recommendedName>
    <alternativeName>
        <fullName evidence="9">Protein okra</fullName>
    </alternativeName>
</protein>
<dbReference type="Gene3D" id="3.40.50.300">
    <property type="entry name" value="P-loop containing nucleotide triphosphate hydrolases"/>
    <property type="match status" value="1"/>
</dbReference>
<keyword evidence="3" id="KW-0132">Cell division</keyword>
<evidence type="ECO:0000256" key="9">
    <source>
        <dbReference type="ARBA" id="ARBA00029956"/>
    </source>
</evidence>
<dbReference type="EMBL" id="WJQU01000002">
    <property type="protein sequence ID" value="KAJ6641570.1"/>
    <property type="molecule type" value="Genomic_DNA"/>
</dbReference>
<dbReference type="GO" id="GO:0015616">
    <property type="term" value="F:DNA translocase activity"/>
    <property type="evidence" value="ECO:0007669"/>
    <property type="project" value="TreeGrafter"/>
</dbReference>
<evidence type="ECO:0000259" key="12">
    <source>
        <dbReference type="PROSITE" id="PS51194"/>
    </source>
</evidence>